<name>A0ABR6C628_9HYPH</name>
<dbReference type="Proteomes" id="UP000587524">
    <property type="component" value="Unassembled WGS sequence"/>
</dbReference>
<evidence type="ECO:0000313" key="2">
    <source>
        <dbReference type="Proteomes" id="UP000587524"/>
    </source>
</evidence>
<accession>A0ABR6C628</accession>
<sequence>MYLRVPDRCRDGRIVDFPLGGEDNYQLQMKYGIDSTLLQADWMDTSVGNYDTCIRRYYDIGSGRLTQVSQSTYKVGTNSFCE</sequence>
<organism evidence="1 2">
    <name type="scientific">Aminobacter ciceronei</name>
    <dbReference type="NCBI Taxonomy" id="150723"/>
    <lineage>
        <taxon>Bacteria</taxon>
        <taxon>Pseudomonadati</taxon>
        <taxon>Pseudomonadota</taxon>
        <taxon>Alphaproteobacteria</taxon>
        <taxon>Hyphomicrobiales</taxon>
        <taxon>Phyllobacteriaceae</taxon>
        <taxon>Aminobacter</taxon>
    </lineage>
</organism>
<keyword evidence="2" id="KW-1185">Reference proteome</keyword>
<protein>
    <submittedName>
        <fullName evidence="1">Uncharacterized protein</fullName>
    </submittedName>
</protein>
<reference evidence="1 2" key="1">
    <citation type="submission" date="2020-08" db="EMBL/GenBank/DDBJ databases">
        <title>Genomic Encyclopedia of Type Strains, Phase IV (KMG-IV): sequencing the most valuable type-strain genomes for metagenomic binning, comparative biology and taxonomic classification.</title>
        <authorList>
            <person name="Goeker M."/>
        </authorList>
    </citation>
    <scope>NUCLEOTIDE SEQUENCE [LARGE SCALE GENOMIC DNA]</scope>
    <source>
        <strain evidence="1 2">DSM 17455</strain>
    </source>
</reference>
<proteinExistence type="predicted"/>
<gene>
    <name evidence="1" type="ORF">HNQ97_002406</name>
</gene>
<comment type="caution">
    <text evidence="1">The sequence shown here is derived from an EMBL/GenBank/DDBJ whole genome shotgun (WGS) entry which is preliminary data.</text>
</comment>
<dbReference type="EMBL" id="JACJHZ010000009">
    <property type="protein sequence ID" value="MBA9020409.1"/>
    <property type="molecule type" value="Genomic_DNA"/>
</dbReference>
<evidence type="ECO:0000313" key="1">
    <source>
        <dbReference type="EMBL" id="MBA9020409.1"/>
    </source>
</evidence>